<dbReference type="Gene3D" id="3.40.50.1000">
    <property type="entry name" value="HAD superfamily/HAD-like"/>
    <property type="match status" value="1"/>
</dbReference>
<dbReference type="InterPro" id="IPR023198">
    <property type="entry name" value="PGP-like_dom2"/>
</dbReference>
<dbReference type="Pfam" id="PF13419">
    <property type="entry name" value="HAD_2"/>
    <property type="match status" value="1"/>
</dbReference>
<dbReference type="PANTHER" id="PTHR43434:SF20">
    <property type="entry name" value="5'-NUCLEOTIDASE"/>
    <property type="match status" value="1"/>
</dbReference>
<dbReference type="EMBL" id="LM995447">
    <property type="protein sequence ID" value="CDZ24888.1"/>
    <property type="molecule type" value="Genomic_DNA"/>
</dbReference>
<name>A0A078KR65_9FIRM</name>
<sequence length="225" mass="24859">MKRYNYILFDLDGTILDTKPGVLGSVKKALKELSFPIPSDERLEGFMGPPLDKGFSEVCGLDAETTKIATNIFRRYYENGEMFNAKPYDGIPELLADLKEAGCRLFVATSKYELFAQIVIKHFGLDRYFDAIAGAPKNISIPWLKKDSINKALEGISDVNRDNTIIVGDRKYDAAGAKSAGISSVGVLFGYGKLDELEASGFDKIVEDIAALRNYLLPDIVGKER</sequence>
<evidence type="ECO:0008006" key="3">
    <source>
        <dbReference type="Google" id="ProtNLM"/>
    </source>
</evidence>
<reference evidence="2" key="1">
    <citation type="submission" date="2014-07" db="EMBL/GenBank/DDBJ databases">
        <authorList>
            <person name="Wibberg D."/>
        </authorList>
    </citation>
    <scope>NUCLEOTIDE SEQUENCE [LARGE SCALE GENOMIC DNA]</scope>
    <source>
        <strain evidence="2">DG5</strain>
    </source>
</reference>
<dbReference type="GO" id="GO:0005829">
    <property type="term" value="C:cytosol"/>
    <property type="evidence" value="ECO:0007669"/>
    <property type="project" value="TreeGrafter"/>
</dbReference>
<dbReference type="InterPro" id="IPR050155">
    <property type="entry name" value="HAD-like_hydrolase_sf"/>
</dbReference>
<dbReference type="InterPro" id="IPR023214">
    <property type="entry name" value="HAD_sf"/>
</dbReference>
<accession>A0A078KR65</accession>
<dbReference type="GO" id="GO:0004713">
    <property type="term" value="F:protein tyrosine kinase activity"/>
    <property type="evidence" value="ECO:0007669"/>
    <property type="project" value="TreeGrafter"/>
</dbReference>
<organism evidence="1 2">
    <name type="scientific">[Clostridium] cellulosi</name>
    <dbReference type="NCBI Taxonomy" id="29343"/>
    <lineage>
        <taxon>Bacteria</taxon>
        <taxon>Bacillati</taxon>
        <taxon>Bacillota</taxon>
        <taxon>Clostridia</taxon>
        <taxon>Eubacteriales</taxon>
        <taxon>Oscillospiraceae</taxon>
        <taxon>Oscillospiraceae incertae sedis</taxon>
    </lineage>
</organism>
<keyword evidence="2" id="KW-1185">Reference proteome</keyword>
<dbReference type="InterPro" id="IPR041492">
    <property type="entry name" value="HAD_2"/>
</dbReference>
<dbReference type="Gene3D" id="1.10.150.240">
    <property type="entry name" value="Putative phosphatase, domain 2"/>
    <property type="match status" value="1"/>
</dbReference>
<evidence type="ECO:0000313" key="1">
    <source>
        <dbReference type="EMBL" id="CDZ24888.1"/>
    </source>
</evidence>
<dbReference type="STRING" id="29343.CCDG5_1790"/>
<proteinExistence type="predicted"/>
<dbReference type="Proteomes" id="UP000032431">
    <property type="component" value="Chromosome I"/>
</dbReference>
<dbReference type="PANTHER" id="PTHR43434">
    <property type="entry name" value="PHOSPHOGLYCOLATE PHOSPHATASE"/>
    <property type="match status" value="1"/>
</dbReference>
<protein>
    <recommendedName>
        <fullName evidence="3">5'-nucleotidase</fullName>
    </recommendedName>
</protein>
<gene>
    <name evidence="1" type="ORF">CCDG5_1790</name>
</gene>
<dbReference type="HOGENOM" id="CLU_045011_19_4_9"/>
<dbReference type="SUPFAM" id="SSF56784">
    <property type="entry name" value="HAD-like"/>
    <property type="match status" value="1"/>
</dbReference>
<dbReference type="PATRIC" id="fig|29343.3.peg.1880"/>
<dbReference type="SFLD" id="SFLDG01129">
    <property type="entry name" value="C1.5:_HAD__Beta-PGM__Phosphata"/>
    <property type="match status" value="1"/>
</dbReference>
<dbReference type="SFLD" id="SFLDS00003">
    <property type="entry name" value="Haloacid_Dehalogenase"/>
    <property type="match status" value="1"/>
</dbReference>
<dbReference type="AlphaFoldDB" id="A0A078KR65"/>
<dbReference type="KEGG" id="ccel:CCDG5_1790"/>
<dbReference type="InterPro" id="IPR036412">
    <property type="entry name" value="HAD-like_sf"/>
</dbReference>
<evidence type="ECO:0000313" key="2">
    <source>
        <dbReference type="Proteomes" id="UP000032431"/>
    </source>
</evidence>